<name>A0A9W8LKS1_9FUNG</name>
<evidence type="ECO:0000256" key="3">
    <source>
        <dbReference type="ARBA" id="ARBA00022679"/>
    </source>
</evidence>
<feature type="transmembrane region" description="Helical" evidence="10">
    <location>
        <begin position="223"/>
        <end position="240"/>
    </location>
</feature>
<dbReference type="PANTHER" id="PTHR11157">
    <property type="entry name" value="FATTY ACID ACYL TRANSFERASE-RELATED"/>
    <property type="match status" value="1"/>
</dbReference>
<evidence type="ECO:0000256" key="8">
    <source>
        <dbReference type="ARBA" id="ARBA00023136"/>
    </source>
</evidence>
<dbReference type="Pfam" id="PF01151">
    <property type="entry name" value="ELO"/>
    <property type="match status" value="1"/>
</dbReference>
<gene>
    <name evidence="11" type="ORF">H4R18_001105</name>
</gene>
<dbReference type="AlphaFoldDB" id="A0A9W8LKS1"/>
<keyword evidence="2 10" id="KW-0444">Lipid biosynthesis</keyword>
<dbReference type="EMBL" id="JANBUL010000026">
    <property type="protein sequence ID" value="KAJ2784483.1"/>
    <property type="molecule type" value="Genomic_DNA"/>
</dbReference>
<evidence type="ECO:0000256" key="4">
    <source>
        <dbReference type="ARBA" id="ARBA00022692"/>
    </source>
</evidence>
<comment type="caution">
    <text evidence="11">The sequence shown here is derived from an EMBL/GenBank/DDBJ whole genome shotgun (WGS) entry which is preliminary data.</text>
</comment>
<comment type="similarity">
    <text evidence="10">Belongs to the ELO family.</text>
</comment>
<organism evidence="11 12">
    <name type="scientific">Coemansia javaensis</name>
    <dbReference type="NCBI Taxonomy" id="2761396"/>
    <lineage>
        <taxon>Eukaryota</taxon>
        <taxon>Fungi</taxon>
        <taxon>Fungi incertae sedis</taxon>
        <taxon>Zoopagomycota</taxon>
        <taxon>Kickxellomycotina</taxon>
        <taxon>Kickxellomycetes</taxon>
        <taxon>Kickxellales</taxon>
        <taxon>Kickxellaceae</taxon>
        <taxon>Coemansia</taxon>
    </lineage>
</organism>
<keyword evidence="7 10" id="KW-0443">Lipid metabolism</keyword>
<keyword evidence="3 10" id="KW-0808">Transferase</keyword>
<dbReference type="EC" id="2.3.1.-" evidence="10"/>
<dbReference type="GO" id="GO:0009922">
    <property type="term" value="F:fatty acid elongase activity"/>
    <property type="evidence" value="ECO:0007669"/>
    <property type="project" value="InterPro"/>
</dbReference>
<evidence type="ECO:0000256" key="10">
    <source>
        <dbReference type="RuleBase" id="RU361115"/>
    </source>
</evidence>
<dbReference type="GO" id="GO:0030148">
    <property type="term" value="P:sphingolipid biosynthetic process"/>
    <property type="evidence" value="ECO:0007669"/>
    <property type="project" value="TreeGrafter"/>
</dbReference>
<dbReference type="PANTHER" id="PTHR11157:SF169">
    <property type="entry name" value="ELONGATION OF FATTY ACIDS PROTEIN"/>
    <property type="match status" value="1"/>
</dbReference>
<dbReference type="GO" id="GO:0042761">
    <property type="term" value="P:very long-chain fatty acid biosynthetic process"/>
    <property type="evidence" value="ECO:0007669"/>
    <property type="project" value="TreeGrafter"/>
</dbReference>
<evidence type="ECO:0000256" key="1">
    <source>
        <dbReference type="ARBA" id="ARBA00004141"/>
    </source>
</evidence>
<dbReference type="GO" id="GO:0034625">
    <property type="term" value="P:fatty acid elongation, monounsaturated fatty acid"/>
    <property type="evidence" value="ECO:0007669"/>
    <property type="project" value="TreeGrafter"/>
</dbReference>
<feature type="transmembrane region" description="Helical" evidence="10">
    <location>
        <begin position="246"/>
        <end position="263"/>
    </location>
</feature>
<dbReference type="GO" id="GO:0034626">
    <property type="term" value="P:fatty acid elongation, polyunsaturated fatty acid"/>
    <property type="evidence" value="ECO:0007669"/>
    <property type="project" value="TreeGrafter"/>
</dbReference>
<dbReference type="Proteomes" id="UP001140217">
    <property type="component" value="Unassembled WGS sequence"/>
</dbReference>
<keyword evidence="12" id="KW-1185">Reference proteome</keyword>
<dbReference type="GO" id="GO:0019367">
    <property type="term" value="P:fatty acid elongation, saturated fatty acid"/>
    <property type="evidence" value="ECO:0007669"/>
    <property type="project" value="TreeGrafter"/>
</dbReference>
<evidence type="ECO:0000313" key="11">
    <source>
        <dbReference type="EMBL" id="KAJ2784483.1"/>
    </source>
</evidence>
<comment type="catalytic activity">
    <reaction evidence="10">
        <text>an acyl-CoA + malonyl-CoA + H(+) = a 3-oxoacyl-CoA + CO2 + CoA</text>
        <dbReference type="Rhea" id="RHEA:50252"/>
        <dbReference type="ChEBI" id="CHEBI:15378"/>
        <dbReference type="ChEBI" id="CHEBI:16526"/>
        <dbReference type="ChEBI" id="CHEBI:57287"/>
        <dbReference type="ChEBI" id="CHEBI:57384"/>
        <dbReference type="ChEBI" id="CHEBI:58342"/>
        <dbReference type="ChEBI" id="CHEBI:90726"/>
    </reaction>
    <physiologicalReaction direction="left-to-right" evidence="10">
        <dbReference type="Rhea" id="RHEA:50253"/>
    </physiologicalReaction>
</comment>
<evidence type="ECO:0000256" key="5">
    <source>
        <dbReference type="ARBA" id="ARBA00022832"/>
    </source>
</evidence>
<keyword evidence="6 10" id="KW-1133">Transmembrane helix</keyword>
<feature type="transmembrane region" description="Helical" evidence="10">
    <location>
        <begin position="38"/>
        <end position="56"/>
    </location>
</feature>
<feature type="transmembrane region" description="Helical" evidence="10">
    <location>
        <begin position="77"/>
        <end position="94"/>
    </location>
</feature>
<reference evidence="11" key="1">
    <citation type="submission" date="2022-07" db="EMBL/GenBank/DDBJ databases">
        <title>Phylogenomic reconstructions and comparative analyses of Kickxellomycotina fungi.</title>
        <authorList>
            <person name="Reynolds N.K."/>
            <person name="Stajich J.E."/>
            <person name="Barry K."/>
            <person name="Grigoriev I.V."/>
            <person name="Crous P."/>
            <person name="Smith M.E."/>
        </authorList>
    </citation>
    <scope>NUCLEOTIDE SEQUENCE</scope>
    <source>
        <strain evidence="11">NBRC 105414</strain>
    </source>
</reference>
<dbReference type="GO" id="GO:0005789">
    <property type="term" value="C:endoplasmic reticulum membrane"/>
    <property type="evidence" value="ECO:0007669"/>
    <property type="project" value="TreeGrafter"/>
</dbReference>
<keyword evidence="9 10" id="KW-0275">Fatty acid biosynthesis</keyword>
<keyword evidence="4 10" id="KW-0812">Transmembrane</keyword>
<accession>A0A9W8LKS1</accession>
<keyword evidence="8 10" id="KW-0472">Membrane</keyword>
<evidence type="ECO:0000256" key="9">
    <source>
        <dbReference type="ARBA" id="ARBA00023160"/>
    </source>
</evidence>
<evidence type="ECO:0000313" key="12">
    <source>
        <dbReference type="Proteomes" id="UP001140217"/>
    </source>
</evidence>
<proteinExistence type="inferred from homology"/>
<sequence length="281" mass="30997">MSSTGLAALAAWLAETPNAGAPVEHIRLGGLYHLAMKPWAPLAGASAYLAVSRWWGRRNVRRAGAAGPGAARRSARLKPFVILHSLLLMAYSMWTFADYSSALVQAARAHGLKSTFYDSHGLLWSGKLLEHGFLFYLSKYYEFLDTAIILAKGRPASRLQTFHHAGAVAIMWLGNYTRAPYLTFFVLENSLIHSLMYAYYVLTAVGIRPPGKQHLTRIQIAQFYVCLGAGAIYVLFPGALSGPQRLFAYVFIAYTVELVRLFTDFSRKEYGGAPAAAKKRA</sequence>
<feature type="transmembrane region" description="Helical" evidence="10">
    <location>
        <begin position="181"/>
        <end position="202"/>
    </location>
</feature>
<dbReference type="InterPro" id="IPR002076">
    <property type="entry name" value="ELO_fam"/>
</dbReference>
<protein>
    <recommendedName>
        <fullName evidence="10">Elongation of fatty acids protein</fullName>
        <ecNumber evidence="10">2.3.1.-</ecNumber>
    </recommendedName>
</protein>
<comment type="subcellular location">
    <subcellularLocation>
        <location evidence="1">Membrane</location>
        <topology evidence="1">Multi-pass membrane protein</topology>
    </subcellularLocation>
</comment>
<evidence type="ECO:0000256" key="7">
    <source>
        <dbReference type="ARBA" id="ARBA00023098"/>
    </source>
</evidence>
<evidence type="ECO:0000256" key="6">
    <source>
        <dbReference type="ARBA" id="ARBA00022989"/>
    </source>
</evidence>
<dbReference type="OrthoDB" id="10259681at2759"/>
<evidence type="ECO:0000256" key="2">
    <source>
        <dbReference type="ARBA" id="ARBA00022516"/>
    </source>
</evidence>
<keyword evidence="5 10" id="KW-0276">Fatty acid metabolism</keyword>